<evidence type="ECO:0000259" key="2">
    <source>
        <dbReference type="SMART" id="SM00948"/>
    </source>
</evidence>
<dbReference type="SMART" id="SM00948">
    <property type="entry name" value="Proteasome_A_N"/>
    <property type="match status" value="1"/>
</dbReference>
<dbReference type="Pfam" id="PF10584">
    <property type="entry name" value="Proteasome_A_N"/>
    <property type="match status" value="1"/>
</dbReference>
<dbReference type="GO" id="GO:0019773">
    <property type="term" value="C:proteasome core complex, alpha-subunit complex"/>
    <property type="evidence" value="ECO:0007669"/>
    <property type="project" value="EnsemblFungi"/>
</dbReference>
<reference evidence="3 4" key="1">
    <citation type="journal article" date="2017" name="Environ. Microbiol.">
        <title>Decay of the glycolytic pathway and adaptation to intranuclear parasitism within Enterocytozoonidae microsporidia.</title>
        <authorList>
            <person name="Wiredu Boakye D."/>
            <person name="Jaroenlak P."/>
            <person name="Prachumwat A."/>
            <person name="Williams T.A."/>
            <person name="Bateman K.S."/>
            <person name="Itsathitphaisarn O."/>
            <person name="Sritunyalucksana K."/>
            <person name="Paszkiewicz K.H."/>
            <person name="Moore K.A."/>
            <person name="Stentiford G.D."/>
            <person name="Williams B.A."/>
        </authorList>
    </citation>
    <scope>NUCLEOTIDE SEQUENCE [LARGE SCALE GENOMIC DNA]</scope>
    <source>
        <strain evidence="3 4">TH1</strain>
    </source>
</reference>
<dbReference type="GO" id="GO:0006511">
    <property type="term" value="P:ubiquitin-dependent protein catabolic process"/>
    <property type="evidence" value="ECO:0007669"/>
    <property type="project" value="InterPro"/>
</dbReference>
<dbReference type="SUPFAM" id="SSF56235">
    <property type="entry name" value="N-terminal nucleophile aminohydrolases (Ntn hydrolases)"/>
    <property type="match status" value="1"/>
</dbReference>
<dbReference type="Pfam" id="PF00227">
    <property type="entry name" value="Proteasome"/>
    <property type="match status" value="1"/>
</dbReference>
<dbReference type="InterPro" id="IPR050115">
    <property type="entry name" value="Proteasome_alpha"/>
</dbReference>
<keyword evidence="1" id="KW-0647">Proteasome</keyword>
<accession>A0A1W0E626</accession>
<dbReference type="OrthoDB" id="431557at2759"/>
<evidence type="ECO:0000313" key="3">
    <source>
        <dbReference type="EMBL" id="OQS54701.1"/>
    </source>
</evidence>
<organism evidence="3 4">
    <name type="scientific">Ecytonucleospora hepatopenaei</name>
    <dbReference type="NCBI Taxonomy" id="646526"/>
    <lineage>
        <taxon>Eukaryota</taxon>
        <taxon>Fungi</taxon>
        <taxon>Fungi incertae sedis</taxon>
        <taxon>Microsporidia</taxon>
        <taxon>Enterocytozoonidae</taxon>
        <taxon>Ecytonucleospora</taxon>
    </lineage>
</organism>
<evidence type="ECO:0000313" key="4">
    <source>
        <dbReference type="Proteomes" id="UP000192758"/>
    </source>
</evidence>
<dbReference type="EMBL" id="MNPJ01000017">
    <property type="protein sequence ID" value="OQS54701.1"/>
    <property type="molecule type" value="Genomic_DNA"/>
</dbReference>
<proteinExistence type="predicted"/>
<dbReference type="InterPro" id="IPR029055">
    <property type="entry name" value="Ntn_hydrolases_N"/>
</dbReference>
<dbReference type="InterPro" id="IPR001353">
    <property type="entry name" value="Proteasome_sua/b"/>
</dbReference>
<dbReference type="STRING" id="646526.A0A1W0E626"/>
<gene>
    <name evidence="3" type="primary">PUP2</name>
    <name evidence="3" type="ORF">EHP00_981</name>
</gene>
<sequence>MYDKNVSIYTEDGRIKQVEFAMKSMNLGATTVAAIINNEIVFVSEKKKVNSLQKVESIKKHFKISKNALAAFAGVTSDAPKLLSICRMLSSQHNFYYDCEISSKLMLDRLCRIALMFGDEEDKRIYPRPFGVNMLVGVFEDKPRLFCIDPSGSYVEVTRYAIGSGSEVINLDGELTEEIIRERVRNVCVGKDVELEVSRLSKN</sequence>
<keyword evidence="4" id="KW-1185">Reference proteome</keyword>
<comment type="caution">
    <text evidence="3">The sequence shown here is derived from an EMBL/GenBank/DDBJ whole genome shotgun (WGS) entry which is preliminary data.</text>
</comment>
<evidence type="ECO:0000256" key="1">
    <source>
        <dbReference type="ARBA" id="ARBA00022942"/>
    </source>
</evidence>
<dbReference type="PANTHER" id="PTHR11599">
    <property type="entry name" value="PROTEASOME SUBUNIT ALPHA/BETA"/>
    <property type="match status" value="1"/>
</dbReference>
<feature type="domain" description="Proteasome alpha-type subunits" evidence="2">
    <location>
        <begin position="2"/>
        <end position="24"/>
    </location>
</feature>
<protein>
    <submittedName>
        <fullName evidence="3">PUP2</fullName>
    </submittedName>
</protein>
<dbReference type="AlphaFoldDB" id="A0A1W0E626"/>
<name>A0A1W0E626_9MICR</name>
<dbReference type="Gene3D" id="3.60.20.10">
    <property type="entry name" value="Glutamine Phosphoribosylpyrophosphate, subunit 1, domain 1"/>
    <property type="match status" value="1"/>
</dbReference>
<dbReference type="Proteomes" id="UP000192758">
    <property type="component" value="Unassembled WGS sequence"/>
</dbReference>
<dbReference type="InterPro" id="IPR000426">
    <property type="entry name" value="Proteasome_asu_N"/>
</dbReference>
<dbReference type="VEuPathDB" id="MicrosporidiaDB:EHP00_981"/>